<dbReference type="AlphaFoldDB" id="A0A8J2ZP34"/>
<dbReference type="GO" id="GO:0006749">
    <property type="term" value="P:glutathione metabolic process"/>
    <property type="evidence" value="ECO:0007669"/>
    <property type="project" value="TreeGrafter"/>
</dbReference>
<dbReference type="Pfam" id="PF05378">
    <property type="entry name" value="Hydant_A_N"/>
    <property type="match status" value="1"/>
</dbReference>
<name>A0A8J2ZP34_9BACI</name>
<dbReference type="InterPro" id="IPR045079">
    <property type="entry name" value="Oxoprolinase-like"/>
</dbReference>
<dbReference type="GO" id="GO:0005829">
    <property type="term" value="C:cytosol"/>
    <property type="evidence" value="ECO:0007669"/>
    <property type="project" value="TreeGrafter"/>
</dbReference>
<comment type="caution">
    <text evidence="4">The sequence shown here is derived from an EMBL/GenBank/DDBJ whole genome shotgun (WGS) entry which is preliminary data.</text>
</comment>
<dbReference type="Pfam" id="PF19278">
    <property type="entry name" value="Hydant_A_C"/>
    <property type="match status" value="1"/>
</dbReference>
<keyword evidence="5" id="KW-1185">Reference proteome</keyword>
<evidence type="ECO:0000259" key="3">
    <source>
        <dbReference type="Pfam" id="PF19278"/>
    </source>
</evidence>
<reference evidence="4" key="1">
    <citation type="journal article" date="2014" name="Int. J. Syst. Evol. Microbiol.">
        <title>Complete genome sequence of Corynebacterium casei LMG S-19264T (=DSM 44701T), isolated from a smear-ripened cheese.</title>
        <authorList>
            <consortium name="US DOE Joint Genome Institute (JGI-PGF)"/>
            <person name="Walter F."/>
            <person name="Albersmeier A."/>
            <person name="Kalinowski J."/>
            <person name="Ruckert C."/>
        </authorList>
    </citation>
    <scope>NUCLEOTIDE SEQUENCE</scope>
    <source>
        <strain evidence="4">CGMCC 1.12360</strain>
    </source>
</reference>
<dbReference type="Proteomes" id="UP000602050">
    <property type="component" value="Unassembled WGS sequence"/>
</dbReference>
<dbReference type="InterPro" id="IPR002821">
    <property type="entry name" value="Hydantoinase_A"/>
</dbReference>
<dbReference type="GO" id="GO:0017168">
    <property type="term" value="F:5-oxoprolinase (ATP-hydrolyzing) activity"/>
    <property type="evidence" value="ECO:0007669"/>
    <property type="project" value="TreeGrafter"/>
</dbReference>
<accession>A0A8J2ZP34</accession>
<dbReference type="EMBL" id="BMEV01000005">
    <property type="protein sequence ID" value="GGH69862.1"/>
    <property type="molecule type" value="Genomic_DNA"/>
</dbReference>
<evidence type="ECO:0000313" key="4">
    <source>
        <dbReference type="EMBL" id="GGH69862.1"/>
    </source>
</evidence>
<feature type="domain" description="Hydantoinase/oxoprolinase N-terminal" evidence="2">
    <location>
        <begin position="2"/>
        <end position="50"/>
    </location>
</feature>
<dbReference type="Pfam" id="PF01968">
    <property type="entry name" value="Hydantoinase_A"/>
    <property type="match status" value="1"/>
</dbReference>
<dbReference type="InterPro" id="IPR008040">
    <property type="entry name" value="Hydant_A_N"/>
</dbReference>
<organism evidence="4 5">
    <name type="scientific">Compostibacillus humi</name>
    <dbReference type="NCBI Taxonomy" id="1245525"/>
    <lineage>
        <taxon>Bacteria</taxon>
        <taxon>Bacillati</taxon>
        <taxon>Bacillota</taxon>
        <taxon>Bacilli</taxon>
        <taxon>Bacillales</taxon>
        <taxon>Bacillaceae</taxon>
        <taxon>Compostibacillus</taxon>
    </lineage>
</organism>
<feature type="domain" description="Hydantoinase A/oxoprolinase" evidence="1">
    <location>
        <begin position="71"/>
        <end position="356"/>
    </location>
</feature>
<feature type="domain" description="Acetophenone carboxylase-like C-terminal" evidence="3">
    <location>
        <begin position="372"/>
        <end position="539"/>
    </location>
</feature>
<evidence type="ECO:0000313" key="5">
    <source>
        <dbReference type="Proteomes" id="UP000602050"/>
    </source>
</evidence>
<reference evidence="4" key="2">
    <citation type="submission" date="2020-09" db="EMBL/GenBank/DDBJ databases">
        <authorList>
            <person name="Sun Q."/>
            <person name="Zhou Y."/>
        </authorList>
    </citation>
    <scope>NUCLEOTIDE SEQUENCE</scope>
    <source>
        <strain evidence="4">CGMCC 1.12360</strain>
    </source>
</reference>
<gene>
    <name evidence="4" type="ORF">GCM10010978_04230</name>
</gene>
<dbReference type="InterPro" id="IPR049517">
    <property type="entry name" value="ACX-like_C"/>
</dbReference>
<dbReference type="PANTHER" id="PTHR11365">
    <property type="entry name" value="5-OXOPROLINASE RELATED"/>
    <property type="match status" value="1"/>
</dbReference>
<protein>
    <submittedName>
        <fullName evidence="4">5-oxoprolinase</fullName>
    </submittedName>
</protein>
<evidence type="ECO:0000259" key="1">
    <source>
        <dbReference type="Pfam" id="PF01968"/>
    </source>
</evidence>
<dbReference type="PANTHER" id="PTHR11365:SF23">
    <property type="entry name" value="HYPOTHETICAL 5-OXOPROLINASE (EUROFUNG)-RELATED"/>
    <property type="match status" value="1"/>
</dbReference>
<evidence type="ECO:0000259" key="2">
    <source>
        <dbReference type="Pfam" id="PF05378"/>
    </source>
</evidence>
<proteinExistence type="predicted"/>
<sequence length="548" mass="60713">MLEELNEEDVRQIAEEIKKIGDIEAIAVNTLFSYINPVHEQRIRELVEKYLPGIPVSISYDVLPKWKEYERASTVIADAYIKPIVTNYMNQLRERFAENNITENVGIMKSNGGMMSISSTEMAPINTAVSGPTGGVVAGKAIAEQYGITHLVTLDMGGTSTDVAVIVNGQEQFTTNFEIEWGIPIQVPMIDIRTIGAGGGSIAWIDKGGMLNVGPQSAGANPGPICYGKGGDKVTVTDANLVLGRLNKNNFLGGSMEIDYEAAYQAMEKLSEQLNMTSEEAALSVIKIANNNMIGALRMVLIEQGYDPRDFTLLVFGGAGPVHATDLLDLSGIPNSIIPMHPGQFSAVGFIQSDPRVDLQRTVQMTSKNFDMERANEAFQELIEKGINDLASQGYTDNLEIITSIEMRYLGQNYELDVPFTYDEINDENMKKIWNKFHEMHLARFGFKIDGEVMEIVNYKATIISKQEKPKVKEVENANDREAIPVDHRYVYFDEGSLLTAIYDREELLDGHVIHGPAIIEENASSTVIKPDYKAQIDSLGNIRIEKK</sequence>